<dbReference type="EMBL" id="MCGT01000033">
    <property type="protein sequence ID" value="ORX47475.1"/>
    <property type="molecule type" value="Genomic_DNA"/>
</dbReference>
<name>A0A1X2G848_9FUNG</name>
<accession>A0A1X2G848</accession>
<dbReference type="OrthoDB" id="5340906at2759"/>
<protein>
    <submittedName>
        <fullName evidence="1">Uncharacterized protein</fullName>
    </submittedName>
</protein>
<keyword evidence="2" id="KW-1185">Reference proteome</keyword>
<dbReference type="AlphaFoldDB" id="A0A1X2G848"/>
<evidence type="ECO:0000313" key="1">
    <source>
        <dbReference type="EMBL" id="ORX47475.1"/>
    </source>
</evidence>
<evidence type="ECO:0000313" key="2">
    <source>
        <dbReference type="Proteomes" id="UP000242146"/>
    </source>
</evidence>
<reference evidence="1 2" key="1">
    <citation type="submission" date="2016-07" db="EMBL/GenBank/DDBJ databases">
        <title>Pervasive Adenine N6-methylation of Active Genes in Fungi.</title>
        <authorList>
            <consortium name="DOE Joint Genome Institute"/>
            <person name="Mondo S.J."/>
            <person name="Dannebaum R.O."/>
            <person name="Kuo R.C."/>
            <person name="Labutti K."/>
            <person name="Haridas S."/>
            <person name="Kuo A."/>
            <person name="Salamov A."/>
            <person name="Ahrendt S.R."/>
            <person name="Lipzen A."/>
            <person name="Sullivan W."/>
            <person name="Andreopoulos W.B."/>
            <person name="Clum A."/>
            <person name="Lindquist E."/>
            <person name="Daum C."/>
            <person name="Ramamoorthy G.K."/>
            <person name="Gryganskyi A."/>
            <person name="Culley D."/>
            <person name="Magnuson J.K."/>
            <person name="James T.Y."/>
            <person name="O'Malley M.A."/>
            <person name="Stajich J.E."/>
            <person name="Spatafora J.W."/>
            <person name="Visel A."/>
            <person name="Grigoriev I.V."/>
        </authorList>
    </citation>
    <scope>NUCLEOTIDE SEQUENCE [LARGE SCALE GENOMIC DNA]</scope>
    <source>
        <strain evidence="1 2">NRRL 3301</strain>
    </source>
</reference>
<comment type="caution">
    <text evidence="1">The sequence shown here is derived from an EMBL/GenBank/DDBJ whole genome shotgun (WGS) entry which is preliminary data.</text>
</comment>
<organism evidence="1 2">
    <name type="scientific">Hesseltinella vesiculosa</name>
    <dbReference type="NCBI Taxonomy" id="101127"/>
    <lineage>
        <taxon>Eukaryota</taxon>
        <taxon>Fungi</taxon>
        <taxon>Fungi incertae sedis</taxon>
        <taxon>Mucoromycota</taxon>
        <taxon>Mucoromycotina</taxon>
        <taxon>Mucoromycetes</taxon>
        <taxon>Mucorales</taxon>
        <taxon>Cunninghamellaceae</taxon>
        <taxon>Hesseltinella</taxon>
    </lineage>
</organism>
<sequence>MQPNQMWTLSTGKVVEKQLFEYGLTQGDEHLCHSFIMDPRDQSYVQDGVFTEEELQEMATFHLSDTGSLPIRLKNYLKKFDVDTVQKFRAVLYAPQPWQNDFNPATSFEFDWIHQTFLHFARLWENTGPKREYRNSWDSNRDWKFIRDIFDNLPFAGFIM</sequence>
<proteinExistence type="predicted"/>
<dbReference type="Proteomes" id="UP000242146">
    <property type="component" value="Unassembled WGS sequence"/>
</dbReference>
<gene>
    <name evidence="1" type="ORF">DM01DRAFT_266182</name>
</gene>